<feature type="transmembrane region" description="Helical" evidence="8">
    <location>
        <begin position="249"/>
        <end position="272"/>
    </location>
</feature>
<feature type="transmembrane region" description="Helical" evidence="8">
    <location>
        <begin position="84"/>
        <end position="104"/>
    </location>
</feature>
<dbReference type="Gene3D" id="1.20.1250.20">
    <property type="entry name" value="MFS general substrate transporter like domains"/>
    <property type="match status" value="1"/>
</dbReference>
<feature type="transmembrane region" description="Helical" evidence="8">
    <location>
        <begin position="345"/>
        <end position="373"/>
    </location>
</feature>
<feature type="transmembrane region" description="Helical" evidence="8">
    <location>
        <begin position="169"/>
        <end position="190"/>
    </location>
</feature>
<evidence type="ECO:0000259" key="9">
    <source>
        <dbReference type="PROSITE" id="PS50850"/>
    </source>
</evidence>
<keyword evidence="5 8" id="KW-1133">Transmembrane helix</keyword>
<name>A0A6G9XRZ7_NOCBR</name>
<accession>A0A6G9XRZ7</accession>
<feature type="transmembrane region" description="Helical" evidence="8">
    <location>
        <begin position="316"/>
        <end position="339"/>
    </location>
</feature>
<comment type="similarity">
    <text evidence="2 7">Belongs to the major facilitator superfamily. Sugar transporter (TC 2.A.1.1) family.</text>
</comment>
<evidence type="ECO:0000256" key="1">
    <source>
        <dbReference type="ARBA" id="ARBA00004651"/>
    </source>
</evidence>
<dbReference type="PROSITE" id="PS00216">
    <property type="entry name" value="SUGAR_TRANSPORT_1"/>
    <property type="match status" value="1"/>
</dbReference>
<dbReference type="InterPro" id="IPR050814">
    <property type="entry name" value="Myo-inositol_Transporter"/>
</dbReference>
<feature type="domain" description="Major facilitator superfamily (MFS) profile" evidence="9">
    <location>
        <begin position="17"/>
        <end position="439"/>
    </location>
</feature>
<evidence type="ECO:0000256" key="4">
    <source>
        <dbReference type="ARBA" id="ARBA00022692"/>
    </source>
</evidence>
<evidence type="ECO:0000256" key="7">
    <source>
        <dbReference type="RuleBase" id="RU003346"/>
    </source>
</evidence>
<dbReference type="RefSeq" id="WP_167462795.1">
    <property type="nucleotide sequence ID" value="NZ_CP046171.1"/>
</dbReference>
<proteinExistence type="inferred from homology"/>
<dbReference type="Pfam" id="PF00083">
    <property type="entry name" value="Sugar_tr"/>
    <property type="match status" value="1"/>
</dbReference>
<organism evidence="10 11">
    <name type="scientific">Nocardia brasiliensis</name>
    <dbReference type="NCBI Taxonomy" id="37326"/>
    <lineage>
        <taxon>Bacteria</taxon>
        <taxon>Bacillati</taxon>
        <taxon>Actinomycetota</taxon>
        <taxon>Actinomycetes</taxon>
        <taxon>Mycobacteriales</taxon>
        <taxon>Nocardiaceae</taxon>
        <taxon>Nocardia</taxon>
    </lineage>
</organism>
<feature type="transmembrane region" description="Helical" evidence="8">
    <location>
        <begin position="411"/>
        <end position="432"/>
    </location>
</feature>
<dbReference type="InterPro" id="IPR003663">
    <property type="entry name" value="Sugar/inositol_transpt"/>
</dbReference>
<gene>
    <name evidence="10" type="ORF">F5X71_16640</name>
</gene>
<dbReference type="GO" id="GO:0005886">
    <property type="term" value="C:plasma membrane"/>
    <property type="evidence" value="ECO:0007669"/>
    <property type="project" value="UniProtKB-SubCell"/>
</dbReference>
<dbReference type="InterPro" id="IPR005828">
    <property type="entry name" value="MFS_sugar_transport-like"/>
</dbReference>
<evidence type="ECO:0000256" key="3">
    <source>
        <dbReference type="ARBA" id="ARBA00022448"/>
    </source>
</evidence>
<keyword evidence="6 8" id="KW-0472">Membrane</keyword>
<dbReference type="InterPro" id="IPR020846">
    <property type="entry name" value="MFS_dom"/>
</dbReference>
<dbReference type="AlphaFoldDB" id="A0A6G9XRZ7"/>
<keyword evidence="4 8" id="KW-0812">Transmembrane</keyword>
<evidence type="ECO:0000313" key="10">
    <source>
        <dbReference type="EMBL" id="QIS03731.1"/>
    </source>
</evidence>
<dbReference type="Proteomes" id="UP000501705">
    <property type="component" value="Chromosome"/>
</dbReference>
<sequence length="471" mass="49724">MGFVAELRASSRLGVLVGVAAASVGVIYGYDLSNIAGALLFITDEFGLTTRQQELLTTAVVIGEIAGAIGGGVLANRIGRKRSMVLVAATYGAFALLAACSTALPMLMAARLALGITIGISVVVVPVFVAESAPTRVRGALLVAYQVATVLGIIIGYLAAYLLAGTQSWRWMLGLAAIPAVLTTVLLLRLPDTARWYVMKGRMDQARQVLRRVEPDLDADAQLAEIEHGLREESGGALREMLRKPYLRATVFVVGLGFFIQITGINAIVYYSPRLLEAMGFRGHFALLVLPALVQVAALAAVLVALVLVDRLGRRPILLSGIGMMIAANALLIAVFLAGSDFGGVLTVLGFVGVLLFTVGFTFGFGALVWVYAGESFPARLRSTGSSAMLTSDLVANAIVAGAFLTMLESLGGAGTFAVFGALAIVGFGFVYRLAPETKGRQLEEIQYYWANGGRWPAGEHAAPRDQDVRA</sequence>
<protein>
    <submittedName>
        <fullName evidence="10">Sugar porter family MFS transporter</fullName>
    </submittedName>
</protein>
<comment type="subcellular location">
    <subcellularLocation>
        <location evidence="1">Cell membrane</location>
        <topology evidence="1">Multi-pass membrane protein</topology>
    </subcellularLocation>
</comment>
<dbReference type="PANTHER" id="PTHR48020:SF12">
    <property type="entry name" value="PROTON MYO-INOSITOL COTRANSPORTER"/>
    <property type="match status" value="1"/>
</dbReference>
<evidence type="ECO:0000313" key="11">
    <source>
        <dbReference type="Proteomes" id="UP000501705"/>
    </source>
</evidence>
<feature type="transmembrane region" description="Helical" evidence="8">
    <location>
        <begin position="12"/>
        <end position="30"/>
    </location>
</feature>
<dbReference type="PANTHER" id="PTHR48020">
    <property type="entry name" value="PROTON MYO-INOSITOL COTRANSPORTER"/>
    <property type="match status" value="1"/>
</dbReference>
<evidence type="ECO:0000256" key="8">
    <source>
        <dbReference type="SAM" id="Phobius"/>
    </source>
</evidence>
<feature type="transmembrane region" description="Helical" evidence="8">
    <location>
        <begin position="284"/>
        <end position="309"/>
    </location>
</feature>
<feature type="transmembrane region" description="Helical" evidence="8">
    <location>
        <begin position="385"/>
        <end position="405"/>
    </location>
</feature>
<reference evidence="10 11" key="1">
    <citation type="journal article" date="2019" name="ACS Chem. Biol.">
        <title>Identification and Mobilization of a Cryptic Antibiotic Biosynthesis Gene Locus from a Human-Pathogenic Nocardia Isolate.</title>
        <authorList>
            <person name="Herisse M."/>
            <person name="Ishida K."/>
            <person name="Porter J.L."/>
            <person name="Howden B."/>
            <person name="Hertweck C."/>
            <person name="Stinear T.P."/>
            <person name="Pidot S.J."/>
        </authorList>
    </citation>
    <scope>NUCLEOTIDE SEQUENCE [LARGE SCALE GENOMIC DNA]</scope>
    <source>
        <strain evidence="10 11">AUSMDU00024985</strain>
    </source>
</reference>
<feature type="transmembrane region" description="Helical" evidence="8">
    <location>
        <begin position="55"/>
        <end position="75"/>
    </location>
</feature>
<keyword evidence="3 7" id="KW-0813">Transport</keyword>
<feature type="transmembrane region" description="Helical" evidence="8">
    <location>
        <begin position="110"/>
        <end position="130"/>
    </location>
</feature>
<evidence type="ECO:0000256" key="6">
    <source>
        <dbReference type="ARBA" id="ARBA00023136"/>
    </source>
</evidence>
<dbReference type="EMBL" id="CP046171">
    <property type="protein sequence ID" value="QIS03731.1"/>
    <property type="molecule type" value="Genomic_DNA"/>
</dbReference>
<evidence type="ECO:0000256" key="5">
    <source>
        <dbReference type="ARBA" id="ARBA00022989"/>
    </source>
</evidence>
<dbReference type="PRINTS" id="PR00171">
    <property type="entry name" value="SUGRTRNSPORT"/>
</dbReference>
<feature type="transmembrane region" description="Helical" evidence="8">
    <location>
        <begin position="142"/>
        <end position="163"/>
    </location>
</feature>
<dbReference type="InterPro" id="IPR036259">
    <property type="entry name" value="MFS_trans_sf"/>
</dbReference>
<dbReference type="SUPFAM" id="SSF103473">
    <property type="entry name" value="MFS general substrate transporter"/>
    <property type="match status" value="1"/>
</dbReference>
<dbReference type="PROSITE" id="PS50850">
    <property type="entry name" value="MFS"/>
    <property type="match status" value="1"/>
</dbReference>
<dbReference type="GO" id="GO:0022857">
    <property type="term" value="F:transmembrane transporter activity"/>
    <property type="evidence" value="ECO:0007669"/>
    <property type="project" value="InterPro"/>
</dbReference>
<dbReference type="NCBIfam" id="TIGR00879">
    <property type="entry name" value="SP"/>
    <property type="match status" value="1"/>
</dbReference>
<evidence type="ECO:0000256" key="2">
    <source>
        <dbReference type="ARBA" id="ARBA00010992"/>
    </source>
</evidence>
<dbReference type="InterPro" id="IPR005829">
    <property type="entry name" value="Sugar_transporter_CS"/>
</dbReference>